<evidence type="ECO:0000313" key="8">
    <source>
        <dbReference type="Proteomes" id="UP000250443"/>
    </source>
</evidence>
<evidence type="ECO:0000256" key="6">
    <source>
        <dbReference type="SAM" id="Phobius"/>
    </source>
</evidence>
<evidence type="ECO:0000256" key="1">
    <source>
        <dbReference type="ARBA" id="ARBA00004651"/>
    </source>
</evidence>
<dbReference type="Proteomes" id="UP000250443">
    <property type="component" value="Unassembled WGS sequence"/>
</dbReference>
<evidence type="ECO:0000256" key="5">
    <source>
        <dbReference type="ARBA" id="ARBA00023136"/>
    </source>
</evidence>
<dbReference type="GO" id="GO:0033228">
    <property type="term" value="P:cysteine export across plasma membrane"/>
    <property type="evidence" value="ECO:0007669"/>
    <property type="project" value="TreeGrafter"/>
</dbReference>
<accession>A0A2X2CGA8</accession>
<dbReference type="GO" id="GO:0005886">
    <property type="term" value="C:plasma membrane"/>
    <property type="evidence" value="ECO:0007669"/>
    <property type="project" value="UniProtKB-SubCell"/>
</dbReference>
<dbReference type="Pfam" id="PF01810">
    <property type="entry name" value="LysE"/>
    <property type="match status" value="1"/>
</dbReference>
<sequence length="209" mass="22840">MLEKKGSPAMTAELLTAFILFAFVSSATPGPNNMMLLASGVNYGFRRTLPHMFGISLGHMVMVITMGLGLGQLFSLYPSLHMALKVVATAYLLYLAWKIANAAPPTPKQASGKPFGFFQAAAFQWVNPKAWVMAIGAVTTYLPVQDFNSNLLLIALLFALINLPSVSLWTLFGMALRTLLNSPMRLRAFNWTMAALLVISLYPILLSTH</sequence>
<protein>
    <submittedName>
        <fullName evidence="7">Lysine exporter protein LysE/YggA</fullName>
    </submittedName>
</protein>
<feature type="transmembrane region" description="Helical" evidence="6">
    <location>
        <begin position="188"/>
        <end position="206"/>
    </location>
</feature>
<dbReference type="AlphaFoldDB" id="A0A2X2CGA8"/>
<name>A0A2X2CGA8_PSELU</name>
<organism evidence="7 8">
    <name type="scientific">Pseudomonas luteola</name>
    <dbReference type="NCBI Taxonomy" id="47886"/>
    <lineage>
        <taxon>Bacteria</taxon>
        <taxon>Pseudomonadati</taxon>
        <taxon>Pseudomonadota</taxon>
        <taxon>Gammaproteobacteria</taxon>
        <taxon>Pseudomonadales</taxon>
        <taxon>Pseudomonadaceae</taxon>
        <taxon>Pseudomonas</taxon>
    </lineage>
</organism>
<dbReference type="PANTHER" id="PTHR30086:SF20">
    <property type="entry name" value="ARGININE EXPORTER PROTEIN ARGO-RELATED"/>
    <property type="match status" value="1"/>
</dbReference>
<evidence type="ECO:0000256" key="2">
    <source>
        <dbReference type="ARBA" id="ARBA00022475"/>
    </source>
</evidence>
<evidence type="ECO:0000313" key="7">
    <source>
        <dbReference type="EMBL" id="SPZ06404.1"/>
    </source>
</evidence>
<evidence type="ECO:0000256" key="4">
    <source>
        <dbReference type="ARBA" id="ARBA00022989"/>
    </source>
</evidence>
<reference evidence="7 8" key="1">
    <citation type="submission" date="2018-06" db="EMBL/GenBank/DDBJ databases">
        <authorList>
            <consortium name="Pathogen Informatics"/>
            <person name="Doyle S."/>
        </authorList>
    </citation>
    <scope>NUCLEOTIDE SEQUENCE [LARGE SCALE GENOMIC DNA]</scope>
    <source>
        <strain evidence="7 8">NCTC11842</strain>
    </source>
</reference>
<keyword evidence="4 6" id="KW-1133">Transmembrane helix</keyword>
<evidence type="ECO:0000256" key="3">
    <source>
        <dbReference type="ARBA" id="ARBA00022692"/>
    </source>
</evidence>
<proteinExistence type="predicted"/>
<dbReference type="InterPro" id="IPR001123">
    <property type="entry name" value="LeuE-type"/>
</dbReference>
<dbReference type="GO" id="GO:0015171">
    <property type="term" value="F:amino acid transmembrane transporter activity"/>
    <property type="evidence" value="ECO:0007669"/>
    <property type="project" value="TreeGrafter"/>
</dbReference>
<dbReference type="PANTHER" id="PTHR30086">
    <property type="entry name" value="ARGININE EXPORTER PROTEIN ARGO"/>
    <property type="match status" value="1"/>
</dbReference>
<keyword evidence="3 6" id="KW-0812">Transmembrane</keyword>
<keyword evidence="5 6" id="KW-0472">Membrane</keyword>
<keyword evidence="2" id="KW-1003">Cell membrane</keyword>
<feature type="transmembrane region" description="Helical" evidence="6">
    <location>
        <begin position="51"/>
        <end position="70"/>
    </location>
</feature>
<dbReference type="EMBL" id="UAUF01000011">
    <property type="protein sequence ID" value="SPZ06404.1"/>
    <property type="molecule type" value="Genomic_DNA"/>
</dbReference>
<feature type="transmembrane region" description="Helical" evidence="6">
    <location>
        <begin position="151"/>
        <end position="176"/>
    </location>
</feature>
<comment type="subcellular location">
    <subcellularLocation>
        <location evidence="1">Cell membrane</location>
        <topology evidence="1">Multi-pass membrane protein</topology>
    </subcellularLocation>
</comment>
<gene>
    <name evidence="7" type="primary">eamB_2</name>
    <name evidence="7" type="ORF">NCTC11842_02277</name>
</gene>